<evidence type="ECO:0000313" key="2">
    <source>
        <dbReference type="EMBL" id="PMD60676.1"/>
    </source>
</evidence>
<accession>A0A2J6TCC6</accession>
<dbReference type="EMBL" id="KZ613788">
    <property type="protein sequence ID" value="PMD60676.1"/>
    <property type="molecule type" value="Genomic_DNA"/>
</dbReference>
<gene>
    <name evidence="2" type="ORF">K444DRAFT_629165</name>
</gene>
<dbReference type="Proteomes" id="UP000235371">
    <property type="component" value="Unassembled WGS sequence"/>
</dbReference>
<protein>
    <submittedName>
        <fullName evidence="2">Uncharacterized protein</fullName>
    </submittedName>
</protein>
<proteinExistence type="predicted"/>
<dbReference type="GeneID" id="36591098"/>
<evidence type="ECO:0000313" key="3">
    <source>
        <dbReference type="Proteomes" id="UP000235371"/>
    </source>
</evidence>
<keyword evidence="3" id="KW-1185">Reference proteome</keyword>
<dbReference type="RefSeq" id="XP_024737580.1">
    <property type="nucleotide sequence ID" value="XM_024883021.1"/>
</dbReference>
<dbReference type="InParanoid" id="A0A2J6TCC6"/>
<sequence>MDPDPAAFPKPLEEFDNLIKFCPFTHVPKAILKPIMDGLNLEHERQGEILKEKEDKIWALQNQLQAERTEKDQLQRVIENVNAEKKVLREKVDKIAWNQLQAERTEKDQLQREIENGKAEQEVLRAKVDRMVLESNDNKRDVEIQKKLRTSSETRVSMLEKEIKELKEKGKRAASAMMSTAKELEEEGPPSKKIKT</sequence>
<evidence type="ECO:0000256" key="1">
    <source>
        <dbReference type="SAM" id="MobiDB-lite"/>
    </source>
</evidence>
<name>A0A2J6TCC6_9HELO</name>
<organism evidence="2 3">
    <name type="scientific">Hyaloscypha bicolor E</name>
    <dbReference type="NCBI Taxonomy" id="1095630"/>
    <lineage>
        <taxon>Eukaryota</taxon>
        <taxon>Fungi</taxon>
        <taxon>Dikarya</taxon>
        <taxon>Ascomycota</taxon>
        <taxon>Pezizomycotina</taxon>
        <taxon>Leotiomycetes</taxon>
        <taxon>Helotiales</taxon>
        <taxon>Hyaloscyphaceae</taxon>
        <taxon>Hyaloscypha</taxon>
        <taxon>Hyaloscypha bicolor</taxon>
    </lineage>
</organism>
<reference evidence="2 3" key="1">
    <citation type="submission" date="2016-04" db="EMBL/GenBank/DDBJ databases">
        <title>A degradative enzymes factory behind the ericoid mycorrhizal symbiosis.</title>
        <authorList>
            <consortium name="DOE Joint Genome Institute"/>
            <person name="Martino E."/>
            <person name="Morin E."/>
            <person name="Grelet G."/>
            <person name="Kuo A."/>
            <person name="Kohler A."/>
            <person name="Daghino S."/>
            <person name="Barry K."/>
            <person name="Choi C."/>
            <person name="Cichocki N."/>
            <person name="Clum A."/>
            <person name="Copeland A."/>
            <person name="Hainaut M."/>
            <person name="Haridas S."/>
            <person name="Labutti K."/>
            <person name="Lindquist E."/>
            <person name="Lipzen A."/>
            <person name="Khouja H.-R."/>
            <person name="Murat C."/>
            <person name="Ohm R."/>
            <person name="Olson A."/>
            <person name="Spatafora J."/>
            <person name="Veneault-Fourrey C."/>
            <person name="Henrissat B."/>
            <person name="Grigoriev I."/>
            <person name="Martin F."/>
            <person name="Perotto S."/>
        </authorList>
    </citation>
    <scope>NUCLEOTIDE SEQUENCE [LARGE SCALE GENOMIC DNA]</scope>
    <source>
        <strain evidence="2 3">E</strain>
    </source>
</reference>
<dbReference type="AlphaFoldDB" id="A0A2J6TCC6"/>
<feature type="region of interest" description="Disordered" evidence="1">
    <location>
        <begin position="167"/>
        <end position="196"/>
    </location>
</feature>